<evidence type="ECO:0000256" key="6">
    <source>
        <dbReference type="ARBA" id="ARBA00033373"/>
    </source>
</evidence>
<keyword evidence="8" id="KW-1185">Reference proteome</keyword>
<evidence type="ECO:0000313" key="8">
    <source>
        <dbReference type="Proteomes" id="UP001596310"/>
    </source>
</evidence>
<dbReference type="InterPro" id="IPR014718">
    <property type="entry name" value="GH-type_carb-bd"/>
</dbReference>
<comment type="caution">
    <text evidence="7">The sequence shown here is derived from an EMBL/GenBank/DDBJ whole genome shotgun (WGS) entry which is preliminary data.</text>
</comment>
<dbReference type="Pfam" id="PF01263">
    <property type="entry name" value="Aldose_epim"/>
    <property type="match status" value="1"/>
</dbReference>
<evidence type="ECO:0000256" key="4">
    <source>
        <dbReference type="ARBA" id="ARBA00023277"/>
    </source>
</evidence>
<sequence>MITNKELFDTVNGQPVYKLSLTNANNMTISCLSYGANWYELLVPTAAGPQNLILNFAKIADYQATNEYLNMSIGRVAGRIGQGQFKIGDHHYQVAANEGRNTLHGGPHGFNQINWDSEVVANQIIFTHKITNAVDSFPGDLDVTLTYTLTDDNQVLLDYNVLSHGETVFNPTNHAYFNLNADDKNIKNLTLRLKSSHRLALDTEKIPTGQTLVNTDTPYGFETQKTLGAAIDGLQTIPEKGIDDVYLIDRHADNDPIAVLSHPTNHISVSIFSQRNAIVLFTANDFGPDQPYLTKTGQNYVGVALEAQIAPNAIFDHDYGDFSLQDGERQHYQTKYQVRF</sequence>
<dbReference type="InterPro" id="IPR047215">
    <property type="entry name" value="Galactose_mutarotase-like"/>
</dbReference>
<reference evidence="8" key="1">
    <citation type="journal article" date="2019" name="Int. J. Syst. Evol. Microbiol.">
        <title>The Global Catalogue of Microorganisms (GCM) 10K type strain sequencing project: providing services to taxonomists for standard genome sequencing and annotation.</title>
        <authorList>
            <consortium name="The Broad Institute Genomics Platform"/>
            <consortium name="The Broad Institute Genome Sequencing Center for Infectious Disease"/>
            <person name="Wu L."/>
            <person name="Ma J."/>
        </authorList>
    </citation>
    <scope>NUCLEOTIDE SEQUENCE [LARGE SCALE GENOMIC DNA]</scope>
    <source>
        <strain evidence="8">CCM 8897</strain>
    </source>
</reference>
<evidence type="ECO:0000313" key="7">
    <source>
        <dbReference type="EMBL" id="MFC6316112.1"/>
    </source>
</evidence>
<organism evidence="7 8">
    <name type="scientific">Lapidilactobacillus achengensis</name>
    <dbReference type="NCBI Taxonomy" id="2486000"/>
    <lineage>
        <taxon>Bacteria</taxon>
        <taxon>Bacillati</taxon>
        <taxon>Bacillota</taxon>
        <taxon>Bacilli</taxon>
        <taxon>Lactobacillales</taxon>
        <taxon>Lactobacillaceae</taxon>
        <taxon>Lapidilactobacillus</taxon>
    </lineage>
</organism>
<name>A0ABW1UQ61_9LACO</name>
<protein>
    <recommendedName>
        <fullName evidence="2">Aldose 1-epimerase</fullName>
    </recommendedName>
    <alternativeName>
        <fullName evidence="6">Galactose mutarotase</fullName>
    </alternativeName>
    <alternativeName>
        <fullName evidence="5">Type-1 mutarotase</fullName>
    </alternativeName>
</protein>
<dbReference type="RefSeq" id="WP_125597239.1">
    <property type="nucleotide sequence ID" value="NZ_JBHSSM010000024.1"/>
</dbReference>
<evidence type="ECO:0000256" key="5">
    <source>
        <dbReference type="ARBA" id="ARBA00032300"/>
    </source>
</evidence>
<evidence type="ECO:0000256" key="2">
    <source>
        <dbReference type="ARBA" id="ARBA00014165"/>
    </source>
</evidence>
<dbReference type="PANTHER" id="PTHR10091">
    <property type="entry name" value="ALDOSE-1-EPIMERASE"/>
    <property type="match status" value="1"/>
</dbReference>
<dbReference type="PROSITE" id="PS51257">
    <property type="entry name" value="PROKAR_LIPOPROTEIN"/>
    <property type="match status" value="1"/>
</dbReference>
<evidence type="ECO:0000256" key="1">
    <source>
        <dbReference type="ARBA" id="ARBA00006206"/>
    </source>
</evidence>
<dbReference type="CDD" id="cd09019">
    <property type="entry name" value="galactose_mutarotase_like"/>
    <property type="match status" value="1"/>
</dbReference>
<dbReference type="EMBL" id="JBHSSM010000024">
    <property type="protein sequence ID" value="MFC6316112.1"/>
    <property type="molecule type" value="Genomic_DNA"/>
</dbReference>
<dbReference type="PANTHER" id="PTHR10091:SF0">
    <property type="entry name" value="GALACTOSE MUTAROTASE"/>
    <property type="match status" value="1"/>
</dbReference>
<evidence type="ECO:0000256" key="3">
    <source>
        <dbReference type="ARBA" id="ARBA00023235"/>
    </source>
</evidence>
<dbReference type="PROSITE" id="PS00545">
    <property type="entry name" value="ALDOSE_1_EPIMERASE"/>
    <property type="match status" value="1"/>
</dbReference>
<dbReference type="Proteomes" id="UP001596310">
    <property type="component" value="Unassembled WGS sequence"/>
</dbReference>
<dbReference type="SUPFAM" id="SSF74650">
    <property type="entry name" value="Galactose mutarotase-like"/>
    <property type="match status" value="1"/>
</dbReference>
<keyword evidence="3 7" id="KW-0413">Isomerase</keyword>
<dbReference type="InterPro" id="IPR008183">
    <property type="entry name" value="Aldose_1/G6P_1-epimerase"/>
</dbReference>
<comment type="similarity">
    <text evidence="1">Belongs to the aldose epimerase family.</text>
</comment>
<dbReference type="GO" id="GO:0016853">
    <property type="term" value="F:isomerase activity"/>
    <property type="evidence" value="ECO:0007669"/>
    <property type="project" value="UniProtKB-KW"/>
</dbReference>
<proteinExistence type="inferred from homology"/>
<dbReference type="InterPro" id="IPR011013">
    <property type="entry name" value="Gal_mutarotase_sf_dom"/>
</dbReference>
<keyword evidence="4" id="KW-0119">Carbohydrate metabolism</keyword>
<gene>
    <name evidence="7" type="ORF">ACFQHW_11105</name>
</gene>
<accession>A0ABW1UQ61</accession>
<dbReference type="Gene3D" id="2.70.98.10">
    <property type="match status" value="1"/>
</dbReference>
<dbReference type="InterPro" id="IPR018052">
    <property type="entry name" value="Ald1_epimerase_CS"/>
</dbReference>